<dbReference type="PANTHER" id="PTHR48078">
    <property type="entry name" value="THREONINE DEHYDRATASE, MITOCHONDRIAL-RELATED"/>
    <property type="match status" value="1"/>
</dbReference>
<organism evidence="5 6">
    <name type="scientific">Amycolatopsis magusensis</name>
    <dbReference type="NCBI Taxonomy" id="882444"/>
    <lineage>
        <taxon>Bacteria</taxon>
        <taxon>Bacillati</taxon>
        <taxon>Actinomycetota</taxon>
        <taxon>Actinomycetes</taxon>
        <taxon>Pseudonocardiales</taxon>
        <taxon>Pseudonocardiaceae</taxon>
        <taxon>Amycolatopsis</taxon>
    </lineage>
</organism>
<accession>A0ABS4PXI6</accession>
<comment type="cofactor">
    <cofactor evidence="1">
        <name>pyridoxal 5'-phosphate</name>
        <dbReference type="ChEBI" id="CHEBI:597326"/>
    </cofactor>
</comment>
<keyword evidence="3 5" id="KW-0456">Lyase</keyword>
<evidence type="ECO:0000256" key="2">
    <source>
        <dbReference type="ARBA" id="ARBA00022898"/>
    </source>
</evidence>
<dbReference type="EMBL" id="JAGGMS010000001">
    <property type="protein sequence ID" value="MBP2183590.1"/>
    <property type="molecule type" value="Genomic_DNA"/>
</dbReference>
<dbReference type="EC" id="4.2.3.1" evidence="5"/>
<proteinExistence type="predicted"/>
<evidence type="ECO:0000259" key="4">
    <source>
        <dbReference type="Pfam" id="PF00291"/>
    </source>
</evidence>
<evidence type="ECO:0000256" key="1">
    <source>
        <dbReference type="ARBA" id="ARBA00001933"/>
    </source>
</evidence>
<keyword evidence="6" id="KW-1185">Reference proteome</keyword>
<comment type="caution">
    <text evidence="5">The sequence shown here is derived from an EMBL/GenBank/DDBJ whole genome shotgun (WGS) entry which is preliminary data.</text>
</comment>
<dbReference type="PANTHER" id="PTHR48078:SF6">
    <property type="entry name" value="L-THREONINE DEHYDRATASE CATABOLIC TDCB"/>
    <property type="match status" value="1"/>
</dbReference>
<dbReference type="GO" id="GO:0004795">
    <property type="term" value="F:threonine synthase activity"/>
    <property type="evidence" value="ECO:0007669"/>
    <property type="project" value="UniProtKB-EC"/>
</dbReference>
<evidence type="ECO:0000313" key="6">
    <source>
        <dbReference type="Proteomes" id="UP000741013"/>
    </source>
</evidence>
<keyword evidence="2" id="KW-0663">Pyridoxal phosphate</keyword>
<feature type="domain" description="Tryptophan synthase beta chain-like PALP" evidence="4">
    <location>
        <begin position="44"/>
        <end position="343"/>
    </location>
</feature>
<dbReference type="SUPFAM" id="SSF53686">
    <property type="entry name" value="Tryptophan synthase beta subunit-like PLP-dependent enzymes"/>
    <property type="match status" value="1"/>
</dbReference>
<evidence type="ECO:0000313" key="5">
    <source>
        <dbReference type="EMBL" id="MBP2183590.1"/>
    </source>
</evidence>
<evidence type="ECO:0000256" key="3">
    <source>
        <dbReference type="ARBA" id="ARBA00023239"/>
    </source>
</evidence>
<dbReference type="Gene3D" id="3.40.50.1100">
    <property type="match status" value="2"/>
</dbReference>
<dbReference type="InterPro" id="IPR001926">
    <property type="entry name" value="TrpB-like_PALP"/>
</dbReference>
<dbReference type="InterPro" id="IPR036052">
    <property type="entry name" value="TrpB-like_PALP_sf"/>
</dbReference>
<dbReference type="Pfam" id="PF00291">
    <property type="entry name" value="PALP"/>
    <property type="match status" value="1"/>
</dbReference>
<gene>
    <name evidence="5" type="ORF">JOM49_005116</name>
</gene>
<dbReference type="RefSeq" id="WP_308158862.1">
    <property type="nucleotide sequence ID" value="NZ_JAGGMS010000001.1"/>
</dbReference>
<protein>
    <submittedName>
        <fullName evidence="5">Threonine synthase</fullName>
        <ecNumber evidence="5">4.2.3.1</ecNumber>
    </submittedName>
</protein>
<name>A0ABS4PXI6_9PSEU</name>
<reference evidence="5 6" key="1">
    <citation type="submission" date="2021-03" db="EMBL/GenBank/DDBJ databases">
        <title>Sequencing the genomes of 1000 actinobacteria strains.</title>
        <authorList>
            <person name="Klenk H.-P."/>
        </authorList>
    </citation>
    <scope>NUCLEOTIDE SEQUENCE [LARGE SCALE GENOMIC DNA]</scope>
    <source>
        <strain evidence="5 6">DSM 45510</strain>
    </source>
</reference>
<dbReference type="Proteomes" id="UP000741013">
    <property type="component" value="Unassembled WGS sequence"/>
</dbReference>
<dbReference type="InterPro" id="IPR050147">
    <property type="entry name" value="Ser/Thr_Dehydratase"/>
</dbReference>
<sequence>MPVTEPAGYSYGPESLPEPGSGPWTMWRYRRLLPLGDGPIRYALPVGGTPLLGPAGLRARLGLPRLWLKDETWGPSASNKDRATALVIEAGLRAGAKTITTSSTGNAALATAIGAAAAALRAVIFVPIGCGAAKVELMRVFGADVVRVREGYRAAFDLSREAVARFGWLDRNTGVNPLTLEGKKTVAFEIWEQLGAAPEVVLVPVGDGPTLVGLAIGFRELAACGVIPAPPRLIGVQAAGCCPLVHAWSGRGGPPPPVLGTIADGIDVPEPSIGERAVAEVRAGGGAFVAVTDDEMVTAMGELASFAGIGAEAAGAAATAGLRVALAQGLVDPAETAVALVTGRELSASEGIAPPGRLLTVNADAPGLWAELAALGEARAVAR</sequence>